<dbReference type="EMBL" id="CP023700">
    <property type="protein sequence ID" value="QEU89397.1"/>
    <property type="molecule type" value="Genomic_DNA"/>
</dbReference>
<feature type="region of interest" description="Disordered" evidence="1">
    <location>
        <begin position="413"/>
        <end position="468"/>
    </location>
</feature>
<evidence type="ECO:0000256" key="2">
    <source>
        <dbReference type="SAM" id="SignalP"/>
    </source>
</evidence>
<dbReference type="Gene3D" id="3.20.20.370">
    <property type="entry name" value="Glycoside hydrolase/deacetylase"/>
    <property type="match status" value="1"/>
</dbReference>
<name>A0ABX6ANB4_STRVD</name>
<dbReference type="InterPro" id="IPR011330">
    <property type="entry name" value="Glyco_hydro/deAcase_b/a-brl"/>
</dbReference>
<organism evidence="3 4">
    <name type="scientific">Streptomyces viridosporus T7A</name>
    <dbReference type="NCBI Taxonomy" id="665577"/>
    <lineage>
        <taxon>Bacteria</taxon>
        <taxon>Bacillati</taxon>
        <taxon>Actinomycetota</taxon>
        <taxon>Actinomycetes</taxon>
        <taxon>Kitasatosporales</taxon>
        <taxon>Streptomycetaceae</taxon>
        <taxon>Streptomyces</taxon>
    </lineage>
</organism>
<dbReference type="Proteomes" id="UP000327143">
    <property type="component" value="Chromosome"/>
</dbReference>
<feature type="compositionally biased region" description="Gly residues" evidence="1">
    <location>
        <begin position="423"/>
        <end position="460"/>
    </location>
</feature>
<proteinExistence type="predicted"/>
<dbReference type="InterPro" id="IPR052740">
    <property type="entry name" value="CE4"/>
</dbReference>
<feature type="region of interest" description="Disordered" evidence="1">
    <location>
        <begin position="20"/>
        <end position="88"/>
    </location>
</feature>
<feature type="chain" id="PRO_5045186642" description="Polysaccharide deacetylase" evidence="2">
    <location>
        <begin position="20"/>
        <end position="468"/>
    </location>
</feature>
<dbReference type="InterPro" id="IPR006311">
    <property type="entry name" value="TAT_signal"/>
</dbReference>
<dbReference type="PANTHER" id="PTHR45985:SF3">
    <property type="entry name" value="CHITIN DEACETYLASE-LIKE 4"/>
    <property type="match status" value="1"/>
</dbReference>
<keyword evidence="2" id="KW-0732">Signal</keyword>
<dbReference type="PROSITE" id="PS51318">
    <property type="entry name" value="TAT"/>
    <property type="match status" value="1"/>
</dbReference>
<dbReference type="RefSeq" id="WP_078495512.1">
    <property type="nucleotide sequence ID" value="NZ_CP023700.1"/>
</dbReference>
<evidence type="ECO:0008006" key="5">
    <source>
        <dbReference type="Google" id="ProtNLM"/>
    </source>
</evidence>
<dbReference type="SUPFAM" id="SSF88713">
    <property type="entry name" value="Glycoside hydrolase/deacetylase"/>
    <property type="match status" value="1"/>
</dbReference>
<reference evidence="3 4" key="1">
    <citation type="submission" date="2017-09" db="EMBL/GenBank/DDBJ databases">
        <authorList>
            <person name="Lee N."/>
            <person name="Cho B.-K."/>
        </authorList>
    </citation>
    <scope>NUCLEOTIDE SEQUENCE [LARGE SCALE GENOMIC DNA]</scope>
    <source>
        <strain evidence="3 4">ATCC 39115</strain>
    </source>
</reference>
<sequence>MRTLTRRGMLGLGAGAAAAVPLAGCGGHTGSDGAAPAGGSRSGGGGDRSGTPEPEPTQTVRPIGDGSTAYTGRQPHQPARPVPLEPGQTPPQFVVFSWDGAGEVGNGLFPRFLDLAQEHGAHMTFFLSGLYLLPESKKRLYDPPNNPRGASDIGYLTDEHIRDTLRNLRRAWLEGHEIGTHFNGHFCAGSGSVGTWTPRQWRSEIEQAKSFVKEWRTNSGWTDLEPLPFDYDKELVGGRTPCLLGQDNLLPTARALGWRYDASSPGGRQVWPAKKKGIWDLPLQQIPFPGRSFEVLSMDYNMLANQSLHSTNAPARHHPGWREQAAQAYISGFKRAYETNRAPFFVGNHFEQWNGGIYMDAVEEALRHIAREKEKGGDVRLVSFRQFVDWLDVQKPEVLDRLRTLDVGQEPAGGWKGFLRETGGSGTGSSGTGTGGSGTGTGGSGTGTGGSDAGTGGADAGTGDRNAA</sequence>
<accession>A0ABX6ANB4</accession>
<evidence type="ECO:0000313" key="4">
    <source>
        <dbReference type="Proteomes" id="UP000327143"/>
    </source>
</evidence>
<gene>
    <name evidence="3" type="ORF">CP969_22390</name>
</gene>
<feature type="signal peptide" evidence="2">
    <location>
        <begin position="1"/>
        <end position="19"/>
    </location>
</feature>
<evidence type="ECO:0000256" key="1">
    <source>
        <dbReference type="SAM" id="MobiDB-lite"/>
    </source>
</evidence>
<protein>
    <recommendedName>
        <fullName evidence="5">Polysaccharide deacetylase</fullName>
    </recommendedName>
</protein>
<dbReference type="PANTHER" id="PTHR45985">
    <property type="match status" value="1"/>
</dbReference>
<evidence type="ECO:0000313" key="3">
    <source>
        <dbReference type="EMBL" id="QEU89397.1"/>
    </source>
</evidence>
<keyword evidence="4" id="KW-1185">Reference proteome</keyword>